<dbReference type="Pfam" id="PF07686">
    <property type="entry name" value="V-set"/>
    <property type="match status" value="1"/>
</dbReference>
<dbReference type="InterPro" id="IPR013783">
    <property type="entry name" value="Ig-like_fold"/>
</dbReference>
<dbReference type="InterPro" id="IPR013106">
    <property type="entry name" value="Ig_V-set"/>
</dbReference>
<evidence type="ECO:0000313" key="4">
    <source>
        <dbReference type="Proteomes" id="UP001591681"/>
    </source>
</evidence>
<dbReference type="SMART" id="SM00406">
    <property type="entry name" value="IGv"/>
    <property type="match status" value="1"/>
</dbReference>
<evidence type="ECO:0000259" key="2">
    <source>
        <dbReference type="PROSITE" id="PS50835"/>
    </source>
</evidence>
<dbReference type="Proteomes" id="UP001591681">
    <property type="component" value="Unassembled WGS sequence"/>
</dbReference>
<dbReference type="SUPFAM" id="SSF48726">
    <property type="entry name" value="Immunoglobulin"/>
    <property type="match status" value="1"/>
</dbReference>
<dbReference type="PANTHER" id="PTHR23267">
    <property type="entry name" value="IMMUNOGLOBULIN LIGHT CHAIN"/>
    <property type="match status" value="1"/>
</dbReference>
<evidence type="ECO:0000313" key="3">
    <source>
        <dbReference type="EMBL" id="KAL2098967.1"/>
    </source>
</evidence>
<sequence length="121" mass="13274">MICKIAFQMAFMITFSGLEALVLTQEKTLTSTLGTNVQIKCTKDSGSWAISWYQQKPGTAPKFLLTDSTRATGLASRFSYTDNGYDEYLNINGVTADDEAVYYCACHNCPTSSHHHSAPSS</sequence>
<dbReference type="InterPro" id="IPR007110">
    <property type="entry name" value="Ig-like_dom"/>
</dbReference>
<feature type="chain" id="PRO_5044753897" description="Ig-like domain-containing protein" evidence="1">
    <location>
        <begin position="25"/>
        <end position="121"/>
    </location>
</feature>
<evidence type="ECO:0000256" key="1">
    <source>
        <dbReference type="SAM" id="SignalP"/>
    </source>
</evidence>
<organism evidence="3 4">
    <name type="scientific">Coilia grayii</name>
    <name type="common">Gray's grenadier anchovy</name>
    <dbReference type="NCBI Taxonomy" id="363190"/>
    <lineage>
        <taxon>Eukaryota</taxon>
        <taxon>Metazoa</taxon>
        <taxon>Chordata</taxon>
        <taxon>Craniata</taxon>
        <taxon>Vertebrata</taxon>
        <taxon>Euteleostomi</taxon>
        <taxon>Actinopterygii</taxon>
        <taxon>Neopterygii</taxon>
        <taxon>Teleostei</taxon>
        <taxon>Clupei</taxon>
        <taxon>Clupeiformes</taxon>
        <taxon>Clupeoidei</taxon>
        <taxon>Engraulidae</taxon>
        <taxon>Coilinae</taxon>
        <taxon>Coilia</taxon>
    </lineage>
</organism>
<accession>A0ABD1KIL3</accession>
<keyword evidence="4" id="KW-1185">Reference proteome</keyword>
<dbReference type="InterPro" id="IPR003599">
    <property type="entry name" value="Ig_sub"/>
</dbReference>
<dbReference type="AlphaFoldDB" id="A0ABD1KIL3"/>
<dbReference type="PROSITE" id="PS50835">
    <property type="entry name" value="IG_LIKE"/>
    <property type="match status" value="1"/>
</dbReference>
<name>A0ABD1KIL3_9TELE</name>
<dbReference type="InterPro" id="IPR036179">
    <property type="entry name" value="Ig-like_dom_sf"/>
</dbReference>
<dbReference type="SMART" id="SM00409">
    <property type="entry name" value="IG"/>
    <property type="match status" value="1"/>
</dbReference>
<feature type="domain" description="Ig-like" evidence="2">
    <location>
        <begin position="19"/>
        <end position="121"/>
    </location>
</feature>
<dbReference type="EMBL" id="JBHFQA010000005">
    <property type="protein sequence ID" value="KAL2098967.1"/>
    <property type="molecule type" value="Genomic_DNA"/>
</dbReference>
<dbReference type="Gene3D" id="2.60.40.10">
    <property type="entry name" value="Immunoglobulins"/>
    <property type="match status" value="1"/>
</dbReference>
<feature type="signal peptide" evidence="1">
    <location>
        <begin position="1"/>
        <end position="24"/>
    </location>
</feature>
<gene>
    <name evidence="3" type="ORF">ACEWY4_005447</name>
</gene>
<dbReference type="InterPro" id="IPR050150">
    <property type="entry name" value="IgV_Light_Chain"/>
</dbReference>
<comment type="caution">
    <text evidence="3">The sequence shown here is derived from an EMBL/GenBank/DDBJ whole genome shotgun (WGS) entry which is preliminary data.</text>
</comment>
<proteinExistence type="predicted"/>
<protein>
    <recommendedName>
        <fullName evidence="2">Ig-like domain-containing protein</fullName>
    </recommendedName>
</protein>
<reference evidence="3 4" key="1">
    <citation type="submission" date="2024-09" db="EMBL/GenBank/DDBJ databases">
        <title>A chromosome-level genome assembly of Gray's grenadier anchovy, Coilia grayii.</title>
        <authorList>
            <person name="Fu Z."/>
        </authorList>
    </citation>
    <scope>NUCLEOTIDE SEQUENCE [LARGE SCALE GENOMIC DNA]</scope>
    <source>
        <strain evidence="3">G4</strain>
        <tissue evidence="3">Muscle</tissue>
    </source>
</reference>
<keyword evidence="1" id="KW-0732">Signal</keyword>